<sequence>MASLKITRASGEVTIYPITPAVEWAFETYFKQGIAKSFREHERNSDLYWLAYECIRKSGETVPLFGEAFLDTLKSVDVLEDTDPKQ</sequence>
<reference evidence="1" key="1">
    <citation type="submission" date="2020-05" db="EMBL/GenBank/DDBJ databases">
        <authorList>
            <person name="Chiriac C."/>
            <person name="Salcher M."/>
            <person name="Ghai R."/>
            <person name="Kavagutti S V."/>
        </authorList>
    </citation>
    <scope>NUCLEOTIDE SEQUENCE</scope>
</reference>
<proteinExistence type="predicted"/>
<organism evidence="1">
    <name type="scientific">uncultured Caudovirales phage</name>
    <dbReference type="NCBI Taxonomy" id="2100421"/>
    <lineage>
        <taxon>Viruses</taxon>
        <taxon>Duplodnaviria</taxon>
        <taxon>Heunggongvirae</taxon>
        <taxon>Uroviricota</taxon>
        <taxon>Caudoviricetes</taxon>
        <taxon>Peduoviridae</taxon>
        <taxon>Maltschvirus</taxon>
        <taxon>Maltschvirus maltsch</taxon>
    </lineage>
</organism>
<accession>A0A6J5SRY4</accession>
<name>A0A6J5SRY4_9CAUD</name>
<protein>
    <submittedName>
        <fullName evidence="1">Uncharacterized protein</fullName>
    </submittedName>
</protein>
<dbReference type="EMBL" id="LR797441">
    <property type="protein sequence ID" value="CAB4217311.1"/>
    <property type="molecule type" value="Genomic_DNA"/>
</dbReference>
<gene>
    <name evidence="1" type="ORF">UFOVP1502_21</name>
</gene>
<evidence type="ECO:0000313" key="1">
    <source>
        <dbReference type="EMBL" id="CAB4217311.1"/>
    </source>
</evidence>